<comment type="caution">
    <text evidence="3">The sequence shown here is derived from an EMBL/GenBank/DDBJ whole genome shotgun (WGS) entry which is preliminary data.</text>
</comment>
<dbReference type="EMBL" id="BAABUJ010000056">
    <property type="protein sequence ID" value="GAA5806071.1"/>
    <property type="molecule type" value="Genomic_DNA"/>
</dbReference>
<sequence>MTLFPLFPLQPALIEAVKSTYGLETNEEACQPAIAREFLNKMFEVKNAPEVKKQDLVIEHDGIKVSISILRPLGFQDKVLPVIMFLHGGGWVIGGYETHSGLSNSLVVGLSCCVVFVHYSKSPEVKYPVAIKECSAVLSWMKENSGSLRIDYKTLVVVGDSAGGNIAAGLALYEKALVSNDISYQVLIYPATNDNFETESYIKNQDNMFLPRDLMRYFWDSYSDDAEDRKKSTMVPLIATLQELKGLPPAFVISAEHDVLRCETEAYASKLIEAGVDTVAVRYLGTNHGFLSDAVLSSQGILAVQQVIDVLRKHWDLIYV</sequence>
<keyword evidence="1" id="KW-0378">Hydrolase</keyword>
<evidence type="ECO:0000256" key="1">
    <source>
        <dbReference type="ARBA" id="ARBA00022801"/>
    </source>
</evidence>
<keyword evidence="4" id="KW-1185">Reference proteome</keyword>
<accession>A0ABP9YGJ5</accession>
<dbReference type="Gene3D" id="3.40.50.1820">
    <property type="entry name" value="alpha/beta hydrolase"/>
    <property type="match status" value="1"/>
</dbReference>
<protein>
    <recommendedName>
        <fullName evidence="2">Alpha/beta hydrolase fold-3 domain-containing protein</fullName>
    </recommendedName>
</protein>
<gene>
    <name evidence="3" type="ORF">HPULCUR_011599</name>
</gene>
<name>A0ABP9YGJ5_9FUNG</name>
<dbReference type="PANTHER" id="PTHR48081">
    <property type="entry name" value="AB HYDROLASE SUPERFAMILY PROTEIN C4A8.06C"/>
    <property type="match status" value="1"/>
</dbReference>
<dbReference type="InterPro" id="IPR050300">
    <property type="entry name" value="GDXG_lipolytic_enzyme"/>
</dbReference>
<dbReference type="PANTHER" id="PTHR48081:SF8">
    <property type="entry name" value="ALPHA_BETA HYDROLASE FOLD-3 DOMAIN-CONTAINING PROTEIN-RELATED"/>
    <property type="match status" value="1"/>
</dbReference>
<evidence type="ECO:0000313" key="4">
    <source>
        <dbReference type="Proteomes" id="UP001476247"/>
    </source>
</evidence>
<evidence type="ECO:0000259" key="2">
    <source>
        <dbReference type="Pfam" id="PF07859"/>
    </source>
</evidence>
<reference evidence="3 4" key="1">
    <citation type="submission" date="2024-04" db="EMBL/GenBank/DDBJ databases">
        <title>genome sequences of Mucor flavus KT1a and Helicostylum pulchrum KT1b strains isolation_sourced from the surface of a dry-aged beef.</title>
        <authorList>
            <person name="Toyotome T."/>
            <person name="Hosono M."/>
            <person name="Torimaru M."/>
            <person name="Fukuda K."/>
            <person name="Mikami N."/>
        </authorList>
    </citation>
    <scope>NUCLEOTIDE SEQUENCE [LARGE SCALE GENOMIC DNA]</scope>
    <source>
        <strain evidence="3 4">KT1b</strain>
    </source>
</reference>
<feature type="domain" description="Alpha/beta hydrolase fold-3" evidence="2">
    <location>
        <begin position="83"/>
        <end position="291"/>
    </location>
</feature>
<dbReference type="Proteomes" id="UP001476247">
    <property type="component" value="Unassembled WGS sequence"/>
</dbReference>
<evidence type="ECO:0000313" key="3">
    <source>
        <dbReference type="EMBL" id="GAA5806071.1"/>
    </source>
</evidence>
<dbReference type="InterPro" id="IPR029058">
    <property type="entry name" value="AB_hydrolase_fold"/>
</dbReference>
<organism evidence="3 4">
    <name type="scientific">Helicostylum pulchrum</name>
    <dbReference type="NCBI Taxonomy" id="562976"/>
    <lineage>
        <taxon>Eukaryota</taxon>
        <taxon>Fungi</taxon>
        <taxon>Fungi incertae sedis</taxon>
        <taxon>Mucoromycota</taxon>
        <taxon>Mucoromycotina</taxon>
        <taxon>Mucoromycetes</taxon>
        <taxon>Mucorales</taxon>
        <taxon>Mucorineae</taxon>
        <taxon>Mucoraceae</taxon>
        <taxon>Helicostylum</taxon>
    </lineage>
</organism>
<dbReference type="SUPFAM" id="SSF53474">
    <property type="entry name" value="alpha/beta-Hydrolases"/>
    <property type="match status" value="1"/>
</dbReference>
<dbReference type="Pfam" id="PF07859">
    <property type="entry name" value="Abhydrolase_3"/>
    <property type="match status" value="1"/>
</dbReference>
<dbReference type="InterPro" id="IPR013094">
    <property type="entry name" value="AB_hydrolase_3"/>
</dbReference>
<proteinExistence type="predicted"/>